<gene>
    <name evidence="2" type="ORF">S03H2_20412</name>
</gene>
<accession>X1EU08</accession>
<sequence length="108" mass="12063">TKQAELTLKEVQGLTAAAAETLKNADAKAGKLVAAMVDTSEELSKTVKELRLILEKINNGQGTAARFVNDGRLYESMLENTEQLQLRLEEMKSLIAKWRDKKIKITLF</sequence>
<evidence type="ECO:0000256" key="1">
    <source>
        <dbReference type="SAM" id="Coils"/>
    </source>
</evidence>
<proteinExistence type="predicted"/>
<evidence type="ECO:0000313" key="2">
    <source>
        <dbReference type="EMBL" id="GAH36876.1"/>
    </source>
</evidence>
<keyword evidence="1" id="KW-0175">Coiled coil</keyword>
<evidence type="ECO:0008006" key="3">
    <source>
        <dbReference type="Google" id="ProtNLM"/>
    </source>
</evidence>
<feature type="coiled-coil region" evidence="1">
    <location>
        <begin position="74"/>
        <end position="101"/>
    </location>
</feature>
<organism evidence="2">
    <name type="scientific">marine sediment metagenome</name>
    <dbReference type="NCBI Taxonomy" id="412755"/>
    <lineage>
        <taxon>unclassified sequences</taxon>
        <taxon>metagenomes</taxon>
        <taxon>ecological metagenomes</taxon>
    </lineage>
</organism>
<dbReference type="AlphaFoldDB" id="X1EU08"/>
<name>X1EU08_9ZZZZ</name>
<protein>
    <recommendedName>
        <fullName evidence="3">Methyl-accepting transducer domain-containing protein</fullName>
    </recommendedName>
</protein>
<dbReference type="EMBL" id="BARU01010755">
    <property type="protein sequence ID" value="GAH36876.1"/>
    <property type="molecule type" value="Genomic_DNA"/>
</dbReference>
<comment type="caution">
    <text evidence="2">The sequence shown here is derived from an EMBL/GenBank/DDBJ whole genome shotgun (WGS) entry which is preliminary data.</text>
</comment>
<reference evidence="2" key="1">
    <citation type="journal article" date="2014" name="Front. Microbiol.">
        <title>High frequency of phylogenetically diverse reductive dehalogenase-homologous genes in deep subseafloor sedimentary metagenomes.</title>
        <authorList>
            <person name="Kawai M."/>
            <person name="Futagami T."/>
            <person name="Toyoda A."/>
            <person name="Takaki Y."/>
            <person name="Nishi S."/>
            <person name="Hori S."/>
            <person name="Arai W."/>
            <person name="Tsubouchi T."/>
            <person name="Morono Y."/>
            <person name="Uchiyama I."/>
            <person name="Ito T."/>
            <person name="Fujiyama A."/>
            <person name="Inagaki F."/>
            <person name="Takami H."/>
        </authorList>
    </citation>
    <scope>NUCLEOTIDE SEQUENCE</scope>
    <source>
        <strain evidence="2">Expedition CK06-06</strain>
    </source>
</reference>
<feature type="non-terminal residue" evidence="2">
    <location>
        <position position="1"/>
    </location>
</feature>